<feature type="region of interest" description="Disordered" evidence="1">
    <location>
        <begin position="316"/>
        <end position="387"/>
    </location>
</feature>
<evidence type="ECO:0000256" key="1">
    <source>
        <dbReference type="SAM" id="MobiDB-lite"/>
    </source>
</evidence>
<keyword evidence="4" id="KW-1185">Reference proteome</keyword>
<feature type="compositionally biased region" description="Polar residues" evidence="1">
    <location>
        <begin position="261"/>
        <end position="274"/>
    </location>
</feature>
<feature type="compositionally biased region" description="Polar residues" evidence="1">
    <location>
        <begin position="197"/>
        <end position="213"/>
    </location>
</feature>
<feature type="transmembrane region" description="Helical" evidence="2">
    <location>
        <begin position="97"/>
        <end position="120"/>
    </location>
</feature>
<accession>A0A8K0WYM9</accession>
<feature type="transmembrane region" description="Helical" evidence="2">
    <location>
        <begin position="21"/>
        <end position="43"/>
    </location>
</feature>
<evidence type="ECO:0000313" key="3">
    <source>
        <dbReference type="EMBL" id="KAH7349607.1"/>
    </source>
</evidence>
<keyword evidence="2" id="KW-0472">Membrane</keyword>
<gene>
    <name evidence="3" type="ORF">B0T11DRAFT_133118</name>
</gene>
<feature type="region of interest" description="Disordered" evidence="1">
    <location>
        <begin position="252"/>
        <end position="299"/>
    </location>
</feature>
<feature type="transmembrane region" description="Helical" evidence="2">
    <location>
        <begin position="126"/>
        <end position="148"/>
    </location>
</feature>
<proteinExistence type="predicted"/>
<dbReference type="AlphaFoldDB" id="A0A8K0WYM9"/>
<sequence length="387" mass="42351">MVLHRQQAQFSRAKWRRTVLVPCWVLQILLMLSMIGVFSYRLSWTINKYEEDDAAGRIPAGELVWEITGIAFPFLGLVLTIFEIAKFAGETLTPWTMLFTHVLKITTTAASLAIDIVMYTKHNERHYSLVGLGMDAGLILIVLIPAIYSIITYHRLASLDDYHHPANAKSFGYADIEQQQQQQHRLSIGTIGANSLRRLSSGSMNNPNLTNDNDPVPLSTVGRSPSYYNHERDTQFEKYMIDRAMSTEFSNGGFSALHSPGSHSPPNRSASDASSAPGIVISSGTLGSARPLSDSMGRTPSWVSSHVLVAVPEGDEDAGDHAARGQAAGQRQSADREALLGPRSRAGSDGSDGAGSRLSAGRYRDSVAARGSFEELDLGDRKRKRDF</sequence>
<organism evidence="3 4">
    <name type="scientific">Plectosphaerella cucumerina</name>
    <dbReference type="NCBI Taxonomy" id="40658"/>
    <lineage>
        <taxon>Eukaryota</taxon>
        <taxon>Fungi</taxon>
        <taxon>Dikarya</taxon>
        <taxon>Ascomycota</taxon>
        <taxon>Pezizomycotina</taxon>
        <taxon>Sordariomycetes</taxon>
        <taxon>Hypocreomycetidae</taxon>
        <taxon>Glomerellales</taxon>
        <taxon>Plectosphaerellaceae</taxon>
        <taxon>Plectosphaerella</taxon>
    </lineage>
</organism>
<evidence type="ECO:0000313" key="4">
    <source>
        <dbReference type="Proteomes" id="UP000813385"/>
    </source>
</evidence>
<feature type="region of interest" description="Disordered" evidence="1">
    <location>
        <begin position="197"/>
        <end position="229"/>
    </location>
</feature>
<dbReference type="EMBL" id="JAGPXD010000006">
    <property type="protein sequence ID" value="KAH7349607.1"/>
    <property type="molecule type" value="Genomic_DNA"/>
</dbReference>
<keyword evidence="2" id="KW-0812">Transmembrane</keyword>
<dbReference type="OrthoDB" id="5211263at2759"/>
<name>A0A8K0WYM9_9PEZI</name>
<evidence type="ECO:0000256" key="2">
    <source>
        <dbReference type="SAM" id="Phobius"/>
    </source>
</evidence>
<keyword evidence="2" id="KW-1133">Transmembrane helix</keyword>
<reference evidence="3" key="1">
    <citation type="journal article" date="2021" name="Nat. Commun.">
        <title>Genetic determinants of endophytism in the Arabidopsis root mycobiome.</title>
        <authorList>
            <person name="Mesny F."/>
            <person name="Miyauchi S."/>
            <person name="Thiergart T."/>
            <person name="Pickel B."/>
            <person name="Atanasova L."/>
            <person name="Karlsson M."/>
            <person name="Huettel B."/>
            <person name="Barry K.W."/>
            <person name="Haridas S."/>
            <person name="Chen C."/>
            <person name="Bauer D."/>
            <person name="Andreopoulos W."/>
            <person name="Pangilinan J."/>
            <person name="LaButti K."/>
            <person name="Riley R."/>
            <person name="Lipzen A."/>
            <person name="Clum A."/>
            <person name="Drula E."/>
            <person name="Henrissat B."/>
            <person name="Kohler A."/>
            <person name="Grigoriev I.V."/>
            <person name="Martin F.M."/>
            <person name="Hacquard S."/>
        </authorList>
    </citation>
    <scope>NUCLEOTIDE SEQUENCE</scope>
    <source>
        <strain evidence="3">MPI-CAGE-AT-0016</strain>
    </source>
</reference>
<feature type="compositionally biased region" description="Low complexity" evidence="1">
    <location>
        <begin position="343"/>
        <end position="361"/>
    </location>
</feature>
<comment type="caution">
    <text evidence="3">The sequence shown here is derived from an EMBL/GenBank/DDBJ whole genome shotgun (WGS) entry which is preliminary data.</text>
</comment>
<protein>
    <submittedName>
        <fullName evidence="3">Uncharacterized protein</fullName>
    </submittedName>
</protein>
<dbReference type="Proteomes" id="UP000813385">
    <property type="component" value="Unassembled WGS sequence"/>
</dbReference>
<feature type="transmembrane region" description="Helical" evidence="2">
    <location>
        <begin position="63"/>
        <end position="85"/>
    </location>
</feature>